<dbReference type="EMBL" id="NCKW01009456">
    <property type="protein sequence ID" value="POM67270.1"/>
    <property type="molecule type" value="Genomic_DNA"/>
</dbReference>
<dbReference type="Proteomes" id="UP000237271">
    <property type="component" value="Unassembled WGS sequence"/>
</dbReference>
<dbReference type="AlphaFoldDB" id="A0A2P4XNY7"/>
<evidence type="ECO:0008006" key="3">
    <source>
        <dbReference type="Google" id="ProtNLM"/>
    </source>
</evidence>
<protein>
    <recommendedName>
        <fullName evidence="3">Gag-pol polyprotein</fullName>
    </recommendedName>
</protein>
<evidence type="ECO:0000313" key="2">
    <source>
        <dbReference type="Proteomes" id="UP000237271"/>
    </source>
</evidence>
<reference evidence="1 2" key="1">
    <citation type="journal article" date="2017" name="Genome Biol. Evol.">
        <title>Phytophthora megakarya and P. palmivora, closely related causal agents of cacao black pod rot, underwent increases in genome sizes and gene numbers by different mechanisms.</title>
        <authorList>
            <person name="Ali S.S."/>
            <person name="Shao J."/>
            <person name="Lary D.J."/>
            <person name="Kronmiller B."/>
            <person name="Shen D."/>
            <person name="Strem M.D."/>
            <person name="Amoako-Attah I."/>
            <person name="Akrofi A.Y."/>
            <person name="Begoude B.A."/>
            <person name="Ten Hoopen G.M."/>
            <person name="Coulibaly K."/>
            <person name="Kebe B.I."/>
            <person name="Melnick R.L."/>
            <person name="Guiltinan M.J."/>
            <person name="Tyler B.M."/>
            <person name="Meinhardt L.W."/>
            <person name="Bailey B.A."/>
        </authorList>
    </citation>
    <scope>NUCLEOTIDE SEQUENCE [LARGE SCALE GENOMIC DNA]</scope>
    <source>
        <strain evidence="2">sbr112.9</strain>
    </source>
</reference>
<dbReference type="OrthoDB" id="119317at2759"/>
<proteinExistence type="predicted"/>
<sequence length="165" mass="18783">MSSAQDVSTKVSIDKFNGDNYEMWNRYKCGVFLTKSVWHVVNREMTPIIANTKAKMTISNQTTSRSDSWYSTWTRITITWLTTARKRGVEMAEGGNVLRHSNEVLTTSVKLSNISANMEDDDVAICLLRSLPKSFEYVVLNLDMSSGEMDTQDMINVLANERIKR</sequence>
<comment type="caution">
    <text evidence="1">The sequence shown here is derived from an EMBL/GenBank/DDBJ whole genome shotgun (WGS) entry which is preliminary data.</text>
</comment>
<gene>
    <name evidence="1" type="ORF">PHPALM_16788</name>
</gene>
<name>A0A2P4XNY7_9STRA</name>
<keyword evidence="2" id="KW-1185">Reference proteome</keyword>
<evidence type="ECO:0000313" key="1">
    <source>
        <dbReference type="EMBL" id="POM67270.1"/>
    </source>
</evidence>
<dbReference type="Pfam" id="PF14223">
    <property type="entry name" value="Retrotran_gag_2"/>
    <property type="match status" value="1"/>
</dbReference>
<organism evidence="1 2">
    <name type="scientific">Phytophthora palmivora</name>
    <dbReference type="NCBI Taxonomy" id="4796"/>
    <lineage>
        <taxon>Eukaryota</taxon>
        <taxon>Sar</taxon>
        <taxon>Stramenopiles</taxon>
        <taxon>Oomycota</taxon>
        <taxon>Peronosporomycetes</taxon>
        <taxon>Peronosporales</taxon>
        <taxon>Peronosporaceae</taxon>
        <taxon>Phytophthora</taxon>
    </lineage>
</organism>
<accession>A0A2P4XNY7</accession>